<accession>A0A6N3F864</accession>
<dbReference type="Pfam" id="PF13151">
    <property type="entry name" value="DUF3990"/>
    <property type="match status" value="1"/>
</dbReference>
<evidence type="ECO:0000313" key="1">
    <source>
        <dbReference type="EMBL" id="VYU48116.1"/>
    </source>
</evidence>
<proteinExistence type="predicted"/>
<sequence>MTIKPLSSFNDELLKIYHGSFTEIPYPEIRTHRYTKDFSWGFYCTKIQAQAEKWASKFISPIVNVYSVKDLESLNVKHFDDYCDEWLDFVVHCRNGGTHTYDVVIGPMADDTIYEYISAYMQNKMNKEKFFKLMKFKYPTHQISFHSIQALATIKFIGSYKVEDTD</sequence>
<dbReference type="RefSeq" id="WP_421757283.1">
    <property type="nucleotide sequence ID" value="NZ_CACRTV010000057.1"/>
</dbReference>
<gene>
    <name evidence="1" type="ORF">CPLFYP93_02431</name>
</gene>
<evidence type="ECO:0008006" key="2">
    <source>
        <dbReference type="Google" id="ProtNLM"/>
    </source>
</evidence>
<organism evidence="1">
    <name type="scientific">Clostridium paraputrificum</name>
    <dbReference type="NCBI Taxonomy" id="29363"/>
    <lineage>
        <taxon>Bacteria</taxon>
        <taxon>Bacillati</taxon>
        <taxon>Bacillota</taxon>
        <taxon>Clostridia</taxon>
        <taxon>Eubacteriales</taxon>
        <taxon>Clostridiaceae</taxon>
        <taxon>Clostridium</taxon>
    </lineage>
</organism>
<dbReference type="AlphaFoldDB" id="A0A6N3F864"/>
<dbReference type="InterPro" id="IPR025051">
    <property type="entry name" value="DUF3990"/>
</dbReference>
<dbReference type="EMBL" id="CACRTV010000057">
    <property type="protein sequence ID" value="VYU48116.1"/>
    <property type="molecule type" value="Genomic_DNA"/>
</dbReference>
<protein>
    <recommendedName>
        <fullName evidence="2">DUF3990 domain-containing protein</fullName>
    </recommendedName>
</protein>
<name>A0A6N3F864_9CLOT</name>
<reference evidence="1" key="1">
    <citation type="submission" date="2019-11" db="EMBL/GenBank/DDBJ databases">
        <authorList>
            <person name="Feng L."/>
        </authorList>
    </citation>
    <scope>NUCLEOTIDE SEQUENCE</scope>
    <source>
        <strain evidence="1">CParaputrificumLFYP93</strain>
    </source>
</reference>